<reference evidence="1" key="2">
    <citation type="journal article" date="2021" name="Genome Biol. Evol.">
        <title>Developing a high-quality reference genome for a parasitic bivalve with doubly uniparental inheritance (Bivalvia: Unionida).</title>
        <authorList>
            <person name="Smith C.H."/>
        </authorList>
    </citation>
    <scope>NUCLEOTIDE SEQUENCE</scope>
    <source>
        <strain evidence="1">CHS0354</strain>
        <tissue evidence="1">Mantle</tissue>
    </source>
</reference>
<dbReference type="EMBL" id="JAEAOA010000308">
    <property type="protein sequence ID" value="KAK3605300.1"/>
    <property type="molecule type" value="Genomic_DNA"/>
</dbReference>
<name>A0AAE0T7J5_9BIVA</name>
<reference evidence="1" key="3">
    <citation type="submission" date="2023-05" db="EMBL/GenBank/DDBJ databases">
        <authorList>
            <person name="Smith C.H."/>
        </authorList>
    </citation>
    <scope>NUCLEOTIDE SEQUENCE</scope>
    <source>
        <strain evidence="1">CHS0354</strain>
        <tissue evidence="1">Mantle</tissue>
    </source>
</reference>
<feature type="non-terminal residue" evidence="1">
    <location>
        <position position="1"/>
    </location>
</feature>
<gene>
    <name evidence="1" type="ORF">CHS0354_003943</name>
</gene>
<evidence type="ECO:0000313" key="1">
    <source>
        <dbReference type="EMBL" id="KAK3605300.1"/>
    </source>
</evidence>
<organism evidence="1 2">
    <name type="scientific">Potamilus streckersoni</name>
    <dbReference type="NCBI Taxonomy" id="2493646"/>
    <lineage>
        <taxon>Eukaryota</taxon>
        <taxon>Metazoa</taxon>
        <taxon>Spiralia</taxon>
        <taxon>Lophotrochozoa</taxon>
        <taxon>Mollusca</taxon>
        <taxon>Bivalvia</taxon>
        <taxon>Autobranchia</taxon>
        <taxon>Heteroconchia</taxon>
        <taxon>Palaeoheterodonta</taxon>
        <taxon>Unionida</taxon>
        <taxon>Unionoidea</taxon>
        <taxon>Unionidae</taxon>
        <taxon>Ambleminae</taxon>
        <taxon>Lampsilini</taxon>
        <taxon>Potamilus</taxon>
    </lineage>
</organism>
<comment type="caution">
    <text evidence="1">The sequence shown here is derived from an EMBL/GenBank/DDBJ whole genome shotgun (WGS) entry which is preliminary data.</text>
</comment>
<keyword evidence="2" id="KW-1185">Reference proteome</keyword>
<dbReference type="Proteomes" id="UP001195483">
    <property type="component" value="Unassembled WGS sequence"/>
</dbReference>
<protein>
    <submittedName>
        <fullName evidence="1">Uncharacterized protein</fullName>
    </submittedName>
</protein>
<evidence type="ECO:0000313" key="2">
    <source>
        <dbReference type="Proteomes" id="UP001195483"/>
    </source>
</evidence>
<dbReference type="AlphaFoldDB" id="A0AAE0T7J5"/>
<proteinExistence type="predicted"/>
<sequence>VRKTSNIRTDALKGVSYAPLNGYYLSTDTYTSFRKTAKRYEIRLDPNKKKTVPNRKTLVNGFTLISLHIN</sequence>
<accession>A0AAE0T7J5</accession>
<reference evidence="1" key="1">
    <citation type="journal article" date="2021" name="Genome Biol. Evol.">
        <title>A High-Quality Reference Genome for a Parasitic Bivalve with Doubly Uniparental Inheritance (Bivalvia: Unionida).</title>
        <authorList>
            <person name="Smith C.H."/>
        </authorList>
    </citation>
    <scope>NUCLEOTIDE SEQUENCE</scope>
    <source>
        <strain evidence="1">CHS0354</strain>
    </source>
</reference>